<dbReference type="OrthoDB" id="3068835at2759"/>
<evidence type="ECO:0000313" key="1">
    <source>
        <dbReference type="EMBL" id="PMD19245.1"/>
    </source>
</evidence>
<dbReference type="Proteomes" id="UP000235672">
    <property type="component" value="Unassembled WGS sequence"/>
</dbReference>
<reference evidence="1 2" key="1">
    <citation type="submission" date="2016-05" db="EMBL/GenBank/DDBJ databases">
        <title>A degradative enzymes factory behind the ericoid mycorrhizal symbiosis.</title>
        <authorList>
            <consortium name="DOE Joint Genome Institute"/>
            <person name="Martino E."/>
            <person name="Morin E."/>
            <person name="Grelet G."/>
            <person name="Kuo A."/>
            <person name="Kohler A."/>
            <person name="Daghino S."/>
            <person name="Barry K."/>
            <person name="Choi C."/>
            <person name="Cichocki N."/>
            <person name="Clum A."/>
            <person name="Copeland A."/>
            <person name="Hainaut M."/>
            <person name="Haridas S."/>
            <person name="Labutti K."/>
            <person name="Lindquist E."/>
            <person name="Lipzen A."/>
            <person name="Khouja H.-R."/>
            <person name="Murat C."/>
            <person name="Ohm R."/>
            <person name="Olson A."/>
            <person name="Spatafora J."/>
            <person name="Veneault-Fourrey C."/>
            <person name="Henrissat B."/>
            <person name="Grigoriev I."/>
            <person name="Martin F."/>
            <person name="Perotto S."/>
        </authorList>
    </citation>
    <scope>NUCLEOTIDE SEQUENCE [LARGE SCALE GENOMIC DNA]</scope>
    <source>
        <strain evidence="1 2">UAMH 7357</strain>
    </source>
</reference>
<gene>
    <name evidence="1" type="ORF">NA56DRAFT_705829</name>
</gene>
<protein>
    <submittedName>
        <fullName evidence="1">Uncharacterized protein</fullName>
    </submittedName>
</protein>
<keyword evidence="2" id="KW-1185">Reference proteome</keyword>
<dbReference type="AlphaFoldDB" id="A0A2J6PYW8"/>
<evidence type="ECO:0000313" key="2">
    <source>
        <dbReference type="Proteomes" id="UP000235672"/>
    </source>
</evidence>
<proteinExistence type="predicted"/>
<accession>A0A2J6PYW8</accession>
<sequence length="199" mass="22151">MDHQPASVCAAASFQFPPPPPEDLLNKPSQQTTIFHIKTFSPFARLFSPSLQTLTEPISPTELLAFIDGLNTAFLSSSIFQAEHMKGGRLLGNQILPAQAVGGVFQVVESEDVYAEGLVVKIMSTKKMMAAIGFRLWKSSAAEWEVRNSESEIEAIEYRMQEIRFAAEKELGWGIDVAERYGIRARMESDLADLERRKG</sequence>
<organism evidence="1 2">
    <name type="scientific">Hyaloscypha hepaticicola</name>
    <dbReference type="NCBI Taxonomy" id="2082293"/>
    <lineage>
        <taxon>Eukaryota</taxon>
        <taxon>Fungi</taxon>
        <taxon>Dikarya</taxon>
        <taxon>Ascomycota</taxon>
        <taxon>Pezizomycotina</taxon>
        <taxon>Leotiomycetes</taxon>
        <taxon>Helotiales</taxon>
        <taxon>Hyaloscyphaceae</taxon>
        <taxon>Hyaloscypha</taxon>
    </lineage>
</organism>
<dbReference type="EMBL" id="KZ613490">
    <property type="protein sequence ID" value="PMD19245.1"/>
    <property type="molecule type" value="Genomic_DNA"/>
</dbReference>
<name>A0A2J6PYW8_9HELO</name>